<dbReference type="Proteomes" id="UP000489600">
    <property type="component" value="Unassembled WGS sequence"/>
</dbReference>
<protein>
    <submittedName>
        <fullName evidence="2">Uncharacterized protein</fullName>
    </submittedName>
</protein>
<accession>A0A565APG2</accession>
<dbReference type="EMBL" id="CABITT030000001">
    <property type="protein sequence ID" value="VVA90783.1"/>
    <property type="molecule type" value="Genomic_DNA"/>
</dbReference>
<evidence type="ECO:0000313" key="3">
    <source>
        <dbReference type="Proteomes" id="UP000489600"/>
    </source>
</evidence>
<name>A0A565APG2_9BRAS</name>
<proteinExistence type="predicted"/>
<feature type="region of interest" description="Disordered" evidence="1">
    <location>
        <begin position="1"/>
        <end position="25"/>
    </location>
</feature>
<organism evidence="2 3">
    <name type="scientific">Arabis nemorensis</name>
    <dbReference type="NCBI Taxonomy" id="586526"/>
    <lineage>
        <taxon>Eukaryota</taxon>
        <taxon>Viridiplantae</taxon>
        <taxon>Streptophyta</taxon>
        <taxon>Embryophyta</taxon>
        <taxon>Tracheophyta</taxon>
        <taxon>Spermatophyta</taxon>
        <taxon>Magnoliopsida</taxon>
        <taxon>eudicotyledons</taxon>
        <taxon>Gunneridae</taxon>
        <taxon>Pentapetalae</taxon>
        <taxon>rosids</taxon>
        <taxon>malvids</taxon>
        <taxon>Brassicales</taxon>
        <taxon>Brassicaceae</taxon>
        <taxon>Arabideae</taxon>
        <taxon>Arabis</taxon>
    </lineage>
</organism>
<evidence type="ECO:0000313" key="2">
    <source>
        <dbReference type="EMBL" id="VVA90783.1"/>
    </source>
</evidence>
<comment type="caution">
    <text evidence="2">The sequence shown here is derived from an EMBL/GenBank/DDBJ whole genome shotgun (WGS) entry which is preliminary data.</text>
</comment>
<dbReference type="AlphaFoldDB" id="A0A565APG2"/>
<gene>
    <name evidence="2" type="ORF">ANE_LOCUS1228</name>
</gene>
<reference evidence="2" key="1">
    <citation type="submission" date="2019-07" db="EMBL/GenBank/DDBJ databases">
        <authorList>
            <person name="Dittberner H."/>
        </authorList>
    </citation>
    <scope>NUCLEOTIDE SEQUENCE [LARGE SCALE GENOMIC DNA]</scope>
</reference>
<evidence type="ECO:0000256" key="1">
    <source>
        <dbReference type="SAM" id="MobiDB-lite"/>
    </source>
</evidence>
<sequence length="82" mass="9143">MVRRCVSIDRRHHLPSSSNGDSHKKLTTLFHKSRRRAVEKNNSAIPTADLSTLKTLNKIVDSNLTRSLYLDTIITDAAELGG</sequence>
<keyword evidence="3" id="KW-1185">Reference proteome</keyword>